<evidence type="ECO:0000313" key="4">
    <source>
        <dbReference type="EMBL" id="KAJ7672071.1"/>
    </source>
</evidence>
<dbReference type="GO" id="GO:0009247">
    <property type="term" value="P:glycolipid biosynthetic process"/>
    <property type="evidence" value="ECO:0007669"/>
    <property type="project" value="TreeGrafter"/>
</dbReference>
<evidence type="ECO:0000256" key="2">
    <source>
        <dbReference type="SAM" id="Phobius"/>
    </source>
</evidence>
<organism evidence="4 5">
    <name type="scientific">Mycena rosella</name>
    <name type="common">Pink bonnet</name>
    <name type="synonym">Agaricus rosellus</name>
    <dbReference type="NCBI Taxonomy" id="1033263"/>
    <lineage>
        <taxon>Eukaryota</taxon>
        <taxon>Fungi</taxon>
        <taxon>Dikarya</taxon>
        <taxon>Basidiomycota</taxon>
        <taxon>Agaricomycotina</taxon>
        <taxon>Agaricomycetes</taxon>
        <taxon>Agaricomycetidae</taxon>
        <taxon>Agaricales</taxon>
        <taxon>Marasmiineae</taxon>
        <taxon>Mycenaceae</taxon>
        <taxon>Mycena</taxon>
    </lineage>
</organism>
<protein>
    <submittedName>
        <fullName evidence="4">Saccharopine dehydrogenase-domain-containing protein</fullName>
    </submittedName>
</protein>
<keyword evidence="2" id="KW-1133">Transmembrane helix</keyword>
<evidence type="ECO:0000259" key="3">
    <source>
        <dbReference type="Pfam" id="PF03435"/>
    </source>
</evidence>
<dbReference type="InterPro" id="IPR051276">
    <property type="entry name" value="Saccharopine_DH-like_oxidrdct"/>
</dbReference>
<dbReference type="AlphaFoldDB" id="A0AAD7GAU7"/>
<dbReference type="PANTHER" id="PTHR12286">
    <property type="entry name" value="SACCHAROPINE DEHYDROGENASE-LIKE OXIDOREDUCTASE"/>
    <property type="match status" value="1"/>
</dbReference>
<dbReference type="Pfam" id="PF03435">
    <property type="entry name" value="Sacchrp_dh_NADP"/>
    <property type="match status" value="1"/>
</dbReference>
<dbReference type="EMBL" id="JARKIE010000168">
    <property type="protein sequence ID" value="KAJ7672071.1"/>
    <property type="molecule type" value="Genomic_DNA"/>
</dbReference>
<name>A0AAD7GAU7_MYCRO</name>
<dbReference type="InterPro" id="IPR005097">
    <property type="entry name" value="Sacchrp_dh_NADP-bd"/>
</dbReference>
<reference evidence="4" key="1">
    <citation type="submission" date="2023-03" db="EMBL/GenBank/DDBJ databases">
        <title>Massive genome expansion in bonnet fungi (Mycena s.s.) driven by repeated elements and novel gene families across ecological guilds.</title>
        <authorList>
            <consortium name="Lawrence Berkeley National Laboratory"/>
            <person name="Harder C.B."/>
            <person name="Miyauchi S."/>
            <person name="Viragh M."/>
            <person name="Kuo A."/>
            <person name="Thoen E."/>
            <person name="Andreopoulos B."/>
            <person name="Lu D."/>
            <person name="Skrede I."/>
            <person name="Drula E."/>
            <person name="Henrissat B."/>
            <person name="Morin E."/>
            <person name="Kohler A."/>
            <person name="Barry K."/>
            <person name="LaButti K."/>
            <person name="Morin E."/>
            <person name="Salamov A."/>
            <person name="Lipzen A."/>
            <person name="Mereny Z."/>
            <person name="Hegedus B."/>
            <person name="Baldrian P."/>
            <person name="Stursova M."/>
            <person name="Weitz H."/>
            <person name="Taylor A."/>
            <person name="Grigoriev I.V."/>
            <person name="Nagy L.G."/>
            <person name="Martin F."/>
            <person name="Kauserud H."/>
        </authorList>
    </citation>
    <scope>NUCLEOTIDE SEQUENCE</scope>
    <source>
        <strain evidence="4">CBHHK067</strain>
    </source>
</reference>
<dbReference type="SUPFAM" id="SSF51735">
    <property type="entry name" value="NAD(P)-binding Rossmann-fold domains"/>
    <property type="match status" value="1"/>
</dbReference>
<keyword evidence="5" id="KW-1185">Reference proteome</keyword>
<dbReference type="GO" id="GO:0005739">
    <property type="term" value="C:mitochondrion"/>
    <property type="evidence" value="ECO:0007669"/>
    <property type="project" value="TreeGrafter"/>
</dbReference>
<proteinExistence type="inferred from homology"/>
<comment type="similarity">
    <text evidence="1">Belongs to the saccharopine dehydrogenase family.</text>
</comment>
<dbReference type="GO" id="GO:0005886">
    <property type="term" value="C:plasma membrane"/>
    <property type="evidence" value="ECO:0007669"/>
    <property type="project" value="TreeGrafter"/>
</dbReference>
<feature type="domain" description="Saccharopine dehydrogenase NADP binding" evidence="3">
    <location>
        <begin position="7"/>
        <end position="130"/>
    </location>
</feature>
<dbReference type="GO" id="GO:0005811">
    <property type="term" value="C:lipid droplet"/>
    <property type="evidence" value="ECO:0007669"/>
    <property type="project" value="TreeGrafter"/>
</dbReference>
<evidence type="ECO:0000313" key="5">
    <source>
        <dbReference type="Proteomes" id="UP001221757"/>
    </source>
</evidence>
<dbReference type="InterPro" id="IPR036291">
    <property type="entry name" value="NAD(P)-bd_dom_sf"/>
</dbReference>
<keyword evidence="2" id="KW-0812">Transmembrane</keyword>
<evidence type="ECO:0000256" key="1">
    <source>
        <dbReference type="ARBA" id="ARBA00038048"/>
    </source>
</evidence>
<keyword evidence="2" id="KW-0472">Membrane</keyword>
<comment type="caution">
    <text evidence="4">The sequence shown here is derived from an EMBL/GenBank/DDBJ whole genome shotgun (WGS) entry which is preliminary data.</text>
</comment>
<dbReference type="Gene3D" id="3.40.50.720">
    <property type="entry name" value="NAD(P)-binding Rossmann-like Domain"/>
    <property type="match status" value="1"/>
</dbReference>
<dbReference type="PANTHER" id="PTHR12286:SF5">
    <property type="entry name" value="SACCHAROPINE DEHYDROGENASE-LIKE OXIDOREDUCTASE"/>
    <property type="match status" value="1"/>
</dbReference>
<feature type="transmembrane region" description="Helical" evidence="2">
    <location>
        <begin position="288"/>
        <end position="310"/>
    </location>
</feature>
<sequence length="434" mass="45798">MSTKPVVLLLGATGFTGRLIAKYLSTHPEGSAFTLALGARSKGRLDALASDLGLGSAVQLHVVDVTRAEQIEAAVKGAAVVINTVGPFWTWGTPVVHACVKHGVHYVDLTGETEWIKRIITTYHYSATKTGAIIVPSCGFDSVPADITTHVSSKTLRDITGEPVDIDTSVSAYVVRGGFSGGTVSTLVTAIEEIPANERRVVRTEFSLSPAVGTPSPRSPLIYRLFLPDTRKTLIGAYFFMQPPNRAVVHRSWGLLEAEAAGDARAPRYGPVFKYDEFLVTGGAVRSVLLTLAMALGLGAFLITPIRWLLKKVLPKSGEGPSETVQRNGFMKVTNLTTAVASASPAAAPLQVKTVMTGQGDPGYSLTAVIIAEAALSLVLSATDARPAVGRRGGVLTPATAMGDVLVERLVKSGRVTFESKVVAARPVEGKKTV</sequence>
<gene>
    <name evidence="4" type="ORF">B0H17DRAFT_1084340</name>
</gene>
<accession>A0AAD7GAU7</accession>
<dbReference type="Proteomes" id="UP001221757">
    <property type="component" value="Unassembled WGS sequence"/>
</dbReference>